<reference evidence="2" key="1">
    <citation type="submission" date="2018-05" db="EMBL/GenBank/DDBJ databases">
        <title>Draft genome of Mucuna pruriens seed.</title>
        <authorList>
            <person name="Nnadi N.E."/>
            <person name="Vos R."/>
            <person name="Hasami M.H."/>
            <person name="Devisetty U.K."/>
            <person name="Aguiy J.C."/>
        </authorList>
    </citation>
    <scope>NUCLEOTIDE SEQUENCE [LARGE SCALE GENOMIC DNA]</scope>
    <source>
        <strain evidence="2">JCA_2017</strain>
    </source>
</reference>
<evidence type="ECO:0000313" key="3">
    <source>
        <dbReference type="Proteomes" id="UP000257109"/>
    </source>
</evidence>
<dbReference type="EMBL" id="QJKJ01010028">
    <property type="protein sequence ID" value="RDX74864.1"/>
    <property type="molecule type" value="Genomic_DNA"/>
</dbReference>
<keyword evidence="3" id="KW-1185">Reference proteome</keyword>
<gene>
    <name evidence="2" type="ORF">CR513_45335</name>
</gene>
<accession>A0A371F996</accession>
<proteinExistence type="predicted"/>
<dbReference type="AlphaFoldDB" id="A0A371F996"/>
<organism evidence="2 3">
    <name type="scientific">Mucuna pruriens</name>
    <name type="common">Velvet bean</name>
    <name type="synonym">Dolichos pruriens</name>
    <dbReference type="NCBI Taxonomy" id="157652"/>
    <lineage>
        <taxon>Eukaryota</taxon>
        <taxon>Viridiplantae</taxon>
        <taxon>Streptophyta</taxon>
        <taxon>Embryophyta</taxon>
        <taxon>Tracheophyta</taxon>
        <taxon>Spermatophyta</taxon>
        <taxon>Magnoliopsida</taxon>
        <taxon>eudicotyledons</taxon>
        <taxon>Gunneridae</taxon>
        <taxon>Pentapetalae</taxon>
        <taxon>rosids</taxon>
        <taxon>fabids</taxon>
        <taxon>Fabales</taxon>
        <taxon>Fabaceae</taxon>
        <taxon>Papilionoideae</taxon>
        <taxon>50 kb inversion clade</taxon>
        <taxon>NPAAA clade</taxon>
        <taxon>indigoferoid/millettioid clade</taxon>
        <taxon>Phaseoleae</taxon>
        <taxon>Mucuna</taxon>
    </lineage>
</organism>
<comment type="caution">
    <text evidence="2">The sequence shown here is derived from an EMBL/GenBank/DDBJ whole genome shotgun (WGS) entry which is preliminary data.</text>
</comment>
<sequence>MKELDEVKKRVADDNKELCKANSDIVLEGPRDFGPSIFQASYGPTIAPPNPSQGDPLSITYEMNSMIQVKVGEPSSRRDSSTPPKTLRP</sequence>
<dbReference type="Proteomes" id="UP000257109">
    <property type="component" value="Unassembled WGS sequence"/>
</dbReference>
<feature type="region of interest" description="Disordered" evidence="1">
    <location>
        <begin position="70"/>
        <end position="89"/>
    </location>
</feature>
<protein>
    <submittedName>
        <fullName evidence="2">Uncharacterized protein</fullName>
    </submittedName>
</protein>
<evidence type="ECO:0000313" key="2">
    <source>
        <dbReference type="EMBL" id="RDX74864.1"/>
    </source>
</evidence>
<feature type="non-terminal residue" evidence="2">
    <location>
        <position position="1"/>
    </location>
</feature>
<evidence type="ECO:0000256" key="1">
    <source>
        <dbReference type="SAM" id="MobiDB-lite"/>
    </source>
</evidence>
<name>A0A371F996_MUCPR</name>